<dbReference type="Gene3D" id="1.10.10.10">
    <property type="entry name" value="Winged helix-like DNA-binding domain superfamily/Winged helix DNA-binding domain"/>
    <property type="match status" value="2"/>
</dbReference>
<dbReference type="InterPro" id="IPR036388">
    <property type="entry name" value="WH-like_DNA-bd_sf"/>
</dbReference>
<evidence type="ECO:0000313" key="3">
    <source>
        <dbReference type="Proteomes" id="UP001595712"/>
    </source>
</evidence>
<name>A0ABV7PYT4_9ACTN</name>
<gene>
    <name evidence="2" type="ORF">ACFO8M_09345</name>
</gene>
<sequence length="328" mass="36355">MLSTFGFDSETEAVYLALLENPTIEEAELAELLPHERAVVETAIDNLTRAALITHENDRLALVDPEVGLASLLARQQAAVANMQHQLEEGRMAMTRMLSKYGAKVPKDSGVEQIIGLKAIRDRIAELAGDCVEEQLILAPVGKLSAATFEESQAVDEDVLKRGVRMKSVYLDAVRNDPYTMEALDWEIEAGGEVRTAPSLPLRMIIFDRERAIIPIDDLDCEIGALVLGNRVIIQAMVALFISIWAEAQPLTRRRPYRSEPLTAQEQHVLKLWAQGHTDASAARQMKVSHRTIRRLSEDLTKRLGARSRFQLGALATSRGLISDADLI</sequence>
<dbReference type="SMART" id="SM00421">
    <property type="entry name" value="HTH_LUXR"/>
    <property type="match status" value="1"/>
</dbReference>
<dbReference type="Proteomes" id="UP001595712">
    <property type="component" value="Unassembled WGS sequence"/>
</dbReference>
<proteinExistence type="predicted"/>
<dbReference type="PANTHER" id="PTHR34293:SF1">
    <property type="entry name" value="HTH-TYPE TRANSCRIPTIONAL REGULATOR TRMBL2"/>
    <property type="match status" value="1"/>
</dbReference>
<accession>A0ABV7PYT4</accession>
<dbReference type="SUPFAM" id="SSF46894">
    <property type="entry name" value="C-terminal effector domain of the bipartite response regulators"/>
    <property type="match status" value="1"/>
</dbReference>
<dbReference type="InterPro" id="IPR051797">
    <property type="entry name" value="TrmB-like"/>
</dbReference>
<dbReference type="InterPro" id="IPR000792">
    <property type="entry name" value="Tscrpt_reg_LuxR_C"/>
</dbReference>
<dbReference type="Pfam" id="PF00196">
    <property type="entry name" value="GerE"/>
    <property type="match status" value="1"/>
</dbReference>
<reference evidence="3" key="1">
    <citation type="journal article" date="2019" name="Int. J. Syst. Evol. Microbiol.">
        <title>The Global Catalogue of Microorganisms (GCM) 10K type strain sequencing project: providing services to taxonomists for standard genome sequencing and annotation.</title>
        <authorList>
            <consortium name="The Broad Institute Genomics Platform"/>
            <consortium name="The Broad Institute Genome Sequencing Center for Infectious Disease"/>
            <person name="Wu L."/>
            <person name="Ma J."/>
        </authorList>
    </citation>
    <scope>NUCLEOTIDE SEQUENCE [LARGE SCALE GENOMIC DNA]</scope>
    <source>
        <strain evidence="3">CGMCC 4.7396</strain>
    </source>
</reference>
<dbReference type="EMBL" id="JBHRWO010000009">
    <property type="protein sequence ID" value="MFC3492689.1"/>
    <property type="molecule type" value="Genomic_DNA"/>
</dbReference>
<dbReference type="PROSITE" id="PS50043">
    <property type="entry name" value="HTH_LUXR_2"/>
    <property type="match status" value="1"/>
</dbReference>
<keyword evidence="3" id="KW-1185">Reference proteome</keyword>
<evidence type="ECO:0000313" key="2">
    <source>
        <dbReference type="EMBL" id="MFC3492689.1"/>
    </source>
</evidence>
<evidence type="ECO:0000259" key="1">
    <source>
        <dbReference type="PROSITE" id="PS50043"/>
    </source>
</evidence>
<organism evidence="2 3">
    <name type="scientific">Glycomyces rhizosphaerae</name>
    <dbReference type="NCBI Taxonomy" id="2054422"/>
    <lineage>
        <taxon>Bacteria</taxon>
        <taxon>Bacillati</taxon>
        <taxon>Actinomycetota</taxon>
        <taxon>Actinomycetes</taxon>
        <taxon>Glycomycetales</taxon>
        <taxon>Glycomycetaceae</taxon>
        <taxon>Glycomyces</taxon>
    </lineage>
</organism>
<dbReference type="CDD" id="cd06170">
    <property type="entry name" value="LuxR_C_like"/>
    <property type="match status" value="1"/>
</dbReference>
<protein>
    <submittedName>
        <fullName evidence="2">LuxR C-terminal-related transcriptional regulator</fullName>
    </submittedName>
</protein>
<dbReference type="PANTHER" id="PTHR34293">
    <property type="entry name" value="HTH-TYPE TRANSCRIPTIONAL REGULATOR TRMBL2"/>
    <property type="match status" value="1"/>
</dbReference>
<feature type="domain" description="HTH luxR-type" evidence="1">
    <location>
        <begin position="255"/>
        <end position="320"/>
    </location>
</feature>
<comment type="caution">
    <text evidence="2">The sequence shown here is derived from an EMBL/GenBank/DDBJ whole genome shotgun (WGS) entry which is preliminary data.</text>
</comment>
<dbReference type="RefSeq" id="WP_387973766.1">
    <property type="nucleotide sequence ID" value="NZ_JBHRWO010000009.1"/>
</dbReference>
<dbReference type="InterPro" id="IPR016032">
    <property type="entry name" value="Sig_transdc_resp-reg_C-effctor"/>
</dbReference>